<comment type="caution">
    <text evidence="1">The sequence shown here is derived from an EMBL/GenBank/DDBJ whole genome shotgun (WGS) entry which is preliminary data.</text>
</comment>
<gene>
    <name evidence="1" type="ORF">H7B90_25010</name>
</gene>
<protein>
    <submittedName>
        <fullName evidence="1">Uncharacterized protein</fullName>
    </submittedName>
</protein>
<dbReference type="RefSeq" id="WP_185138627.1">
    <property type="nucleotide sequence ID" value="NZ_JACJVR010000098.1"/>
</dbReference>
<evidence type="ECO:0000313" key="2">
    <source>
        <dbReference type="Proteomes" id="UP000553776"/>
    </source>
</evidence>
<dbReference type="AlphaFoldDB" id="A0A841U509"/>
<organism evidence="1 2">
    <name type="scientific">Cohnella xylanilytica</name>
    <dbReference type="NCBI Taxonomy" id="557555"/>
    <lineage>
        <taxon>Bacteria</taxon>
        <taxon>Bacillati</taxon>
        <taxon>Bacillota</taxon>
        <taxon>Bacilli</taxon>
        <taxon>Bacillales</taxon>
        <taxon>Paenibacillaceae</taxon>
        <taxon>Cohnella</taxon>
    </lineage>
</organism>
<keyword evidence="2" id="KW-1185">Reference proteome</keyword>
<name>A0A841U509_9BACL</name>
<dbReference type="PROSITE" id="PS51257">
    <property type="entry name" value="PROKAR_LIPOPROTEIN"/>
    <property type="match status" value="1"/>
</dbReference>
<dbReference type="Proteomes" id="UP000553776">
    <property type="component" value="Unassembled WGS sequence"/>
</dbReference>
<evidence type="ECO:0000313" key="1">
    <source>
        <dbReference type="EMBL" id="MBB6694662.1"/>
    </source>
</evidence>
<proteinExistence type="predicted"/>
<accession>A0A841U509</accession>
<reference evidence="1 2" key="1">
    <citation type="submission" date="2020-08" db="EMBL/GenBank/DDBJ databases">
        <title>Cohnella phylogeny.</title>
        <authorList>
            <person name="Dunlap C."/>
        </authorList>
    </citation>
    <scope>NUCLEOTIDE SEQUENCE [LARGE SCALE GENOMIC DNA]</scope>
    <source>
        <strain evidence="1 2">DSM 25239</strain>
    </source>
</reference>
<sequence>MNPRFRGKGEYVRRLRFGLVLLLLLAAVLAASGCSVRHSVRTPAAEALSKRLAEVEAVRKVDFSFARPELTIYVKTETDSPGEETIDAVLARAKDFATVEAMDEIAKSVKWNDRISEVILVLYDESRDEPYRKYGASYYKTFDASDTSADNIDGYSTWSEYKLQPRPD</sequence>
<dbReference type="EMBL" id="JACJVR010000098">
    <property type="protein sequence ID" value="MBB6694662.1"/>
    <property type="molecule type" value="Genomic_DNA"/>
</dbReference>